<dbReference type="Proteomes" id="UP000292564">
    <property type="component" value="Unassembled WGS sequence"/>
</dbReference>
<dbReference type="PANTHER" id="PTHR33653:SF1">
    <property type="entry name" value="RIBONUCLEASE VAPC2"/>
    <property type="match status" value="1"/>
</dbReference>
<dbReference type="EMBL" id="SHKY01000001">
    <property type="protein sequence ID" value="RZU51485.1"/>
    <property type="molecule type" value="Genomic_DNA"/>
</dbReference>
<evidence type="ECO:0000313" key="10">
    <source>
        <dbReference type="Proteomes" id="UP000292564"/>
    </source>
</evidence>
<protein>
    <recommendedName>
        <fullName evidence="8">PIN domain-containing protein</fullName>
    </recommendedName>
</protein>
<evidence type="ECO:0000256" key="7">
    <source>
        <dbReference type="ARBA" id="ARBA00038093"/>
    </source>
</evidence>
<dbReference type="SUPFAM" id="SSF88723">
    <property type="entry name" value="PIN domain-like"/>
    <property type="match status" value="1"/>
</dbReference>
<keyword evidence="5" id="KW-0378">Hydrolase</keyword>
<sequence length="142" mass="15744">MPAEVSYLLDTNVVSELRKAQPDPMVLRWHQAHRHASVYLSVLTVGEIRAGIERLRPRDAERATALDRWLKTLITGYGDRILPVSVEVAQRWGRLNVPPRQPPVVDGLLVATALVHRLTLVTRNVADVASTGVDLLNPFDAG</sequence>
<dbReference type="PANTHER" id="PTHR33653">
    <property type="entry name" value="RIBONUCLEASE VAPC2"/>
    <property type="match status" value="1"/>
</dbReference>
<name>A0A4Q7ZMB1_9ACTN</name>
<dbReference type="Pfam" id="PF01850">
    <property type="entry name" value="PIN"/>
    <property type="match status" value="1"/>
</dbReference>
<evidence type="ECO:0000259" key="8">
    <source>
        <dbReference type="Pfam" id="PF01850"/>
    </source>
</evidence>
<dbReference type="Gene3D" id="3.40.50.1010">
    <property type="entry name" value="5'-nuclease"/>
    <property type="match status" value="1"/>
</dbReference>
<feature type="domain" description="PIN" evidence="8">
    <location>
        <begin position="7"/>
        <end position="124"/>
    </location>
</feature>
<comment type="similarity">
    <text evidence="7">Belongs to the PINc/VapC protein family.</text>
</comment>
<evidence type="ECO:0000256" key="1">
    <source>
        <dbReference type="ARBA" id="ARBA00001946"/>
    </source>
</evidence>
<dbReference type="InterPro" id="IPR050556">
    <property type="entry name" value="Type_II_TA_system_RNase"/>
</dbReference>
<reference evidence="9 10" key="1">
    <citation type="submission" date="2019-02" db="EMBL/GenBank/DDBJ databases">
        <title>Sequencing the genomes of 1000 actinobacteria strains.</title>
        <authorList>
            <person name="Klenk H.-P."/>
        </authorList>
    </citation>
    <scope>NUCLEOTIDE SEQUENCE [LARGE SCALE GENOMIC DNA]</scope>
    <source>
        <strain evidence="9 10">DSM 45162</strain>
    </source>
</reference>
<organism evidence="9 10">
    <name type="scientific">Krasilnikovia cinnamomea</name>
    <dbReference type="NCBI Taxonomy" id="349313"/>
    <lineage>
        <taxon>Bacteria</taxon>
        <taxon>Bacillati</taxon>
        <taxon>Actinomycetota</taxon>
        <taxon>Actinomycetes</taxon>
        <taxon>Micromonosporales</taxon>
        <taxon>Micromonosporaceae</taxon>
        <taxon>Krasilnikovia</taxon>
    </lineage>
</organism>
<evidence type="ECO:0000256" key="3">
    <source>
        <dbReference type="ARBA" id="ARBA00022722"/>
    </source>
</evidence>
<comment type="cofactor">
    <cofactor evidence="1">
        <name>Mg(2+)</name>
        <dbReference type="ChEBI" id="CHEBI:18420"/>
    </cofactor>
</comment>
<evidence type="ECO:0000256" key="5">
    <source>
        <dbReference type="ARBA" id="ARBA00022801"/>
    </source>
</evidence>
<keyword evidence="4" id="KW-0479">Metal-binding</keyword>
<keyword evidence="6" id="KW-0460">Magnesium</keyword>
<keyword evidence="10" id="KW-1185">Reference proteome</keyword>
<proteinExistence type="inferred from homology"/>
<dbReference type="InterPro" id="IPR002716">
    <property type="entry name" value="PIN_dom"/>
</dbReference>
<evidence type="ECO:0000313" key="9">
    <source>
        <dbReference type="EMBL" id="RZU51485.1"/>
    </source>
</evidence>
<dbReference type="GO" id="GO:0016787">
    <property type="term" value="F:hydrolase activity"/>
    <property type="evidence" value="ECO:0007669"/>
    <property type="project" value="UniProtKB-KW"/>
</dbReference>
<comment type="caution">
    <text evidence="9">The sequence shown here is derived from an EMBL/GenBank/DDBJ whole genome shotgun (WGS) entry which is preliminary data.</text>
</comment>
<gene>
    <name evidence="9" type="ORF">EV385_3315</name>
</gene>
<dbReference type="CDD" id="cd18746">
    <property type="entry name" value="PIN_VapC4-5_FitB-like"/>
    <property type="match status" value="1"/>
</dbReference>
<dbReference type="GO" id="GO:0046872">
    <property type="term" value="F:metal ion binding"/>
    <property type="evidence" value="ECO:0007669"/>
    <property type="project" value="UniProtKB-KW"/>
</dbReference>
<keyword evidence="3" id="KW-0540">Nuclease</keyword>
<evidence type="ECO:0000256" key="6">
    <source>
        <dbReference type="ARBA" id="ARBA00022842"/>
    </source>
</evidence>
<evidence type="ECO:0000256" key="4">
    <source>
        <dbReference type="ARBA" id="ARBA00022723"/>
    </source>
</evidence>
<dbReference type="GO" id="GO:0004518">
    <property type="term" value="F:nuclease activity"/>
    <property type="evidence" value="ECO:0007669"/>
    <property type="project" value="UniProtKB-KW"/>
</dbReference>
<dbReference type="InterPro" id="IPR029060">
    <property type="entry name" value="PIN-like_dom_sf"/>
</dbReference>
<accession>A0A4Q7ZMB1</accession>
<evidence type="ECO:0000256" key="2">
    <source>
        <dbReference type="ARBA" id="ARBA00022649"/>
    </source>
</evidence>
<dbReference type="AlphaFoldDB" id="A0A4Q7ZMB1"/>
<keyword evidence="2" id="KW-1277">Toxin-antitoxin system</keyword>